<sequence length="70" mass="7542">MPIYAYRCSTCGHQGDHLQKMSDTPLSICPQCQAPNYEKQLSAVGIALKGKSNRAPISNTPHQCGPGCTH</sequence>
<dbReference type="Pfam" id="PF09723">
    <property type="entry name" value="Zn_ribbon_8"/>
    <property type="match status" value="1"/>
</dbReference>
<dbReference type="EMBL" id="CP058952">
    <property type="protein sequence ID" value="QLI80601.1"/>
    <property type="molecule type" value="Genomic_DNA"/>
</dbReference>
<dbReference type="RefSeq" id="WP_180307741.1">
    <property type="nucleotide sequence ID" value="NZ_CP058952.1"/>
</dbReference>
<evidence type="ECO:0000313" key="3">
    <source>
        <dbReference type="Proteomes" id="UP000510822"/>
    </source>
</evidence>
<dbReference type="AlphaFoldDB" id="A0A7D5Z136"/>
<dbReference type="KEGG" id="cfon:HZU75_03125"/>
<dbReference type="PANTHER" id="PTHR34404:SF3">
    <property type="entry name" value="REGULATORY PROTEIN, FMDB FAMILY"/>
    <property type="match status" value="1"/>
</dbReference>
<keyword evidence="3" id="KW-1185">Reference proteome</keyword>
<feature type="domain" description="Putative regulatory protein FmdB zinc ribbon" evidence="1">
    <location>
        <begin position="1"/>
        <end position="42"/>
    </location>
</feature>
<protein>
    <submittedName>
        <fullName evidence="2">Zinc ribbon domain-containing protein</fullName>
    </submittedName>
</protein>
<reference evidence="2 3" key="1">
    <citation type="journal article" date="2016" name="Int. J. Syst. Evol. Microbiol.">
        <title>Chitinibacter fontanus sp. nov., isolated from a spring.</title>
        <authorList>
            <person name="Sheu S.Y."/>
            <person name="Li Y.S."/>
            <person name="Young C.C."/>
            <person name="Chen W.M."/>
        </authorList>
    </citation>
    <scope>NUCLEOTIDE SEQUENCE [LARGE SCALE GENOMIC DNA]</scope>
    <source>
        <strain evidence="2 3">STM-7</strain>
    </source>
</reference>
<dbReference type="SMART" id="SM00834">
    <property type="entry name" value="CxxC_CXXC_SSSS"/>
    <property type="match status" value="1"/>
</dbReference>
<evidence type="ECO:0000313" key="2">
    <source>
        <dbReference type="EMBL" id="QLI80601.1"/>
    </source>
</evidence>
<accession>A0A7D5Z136</accession>
<dbReference type="InterPro" id="IPR013429">
    <property type="entry name" value="Regulatory_FmdB_Zinc_ribbon"/>
</dbReference>
<dbReference type="NCBIfam" id="TIGR02605">
    <property type="entry name" value="CxxC_CxxC_SSSS"/>
    <property type="match status" value="1"/>
</dbReference>
<gene>
    <name evidence="2" type="ORF">HZU75_03125</name>
</gene>
<name>A0A7D5Z136_9NEIS</name>
<organism evidence="2 3">
    <name type="scientific">Chitinibacter fontanus</name>
    <dbReference type="NCBI Taxonomy" id="1737446"/>
    <lineage>
        <taxon>Bacteria</taxon>
        <taxon>Pseudomonadati</taxon>
        <taxon>Pseudomonadota</taxon>
        <taxon>Betaproteobacteria</taxon>
        <taxon>Neisseriales</taxon>
        <taxon>Chitinibacteraceae</taxon>
        <taxon>Chitinibacter</taxon>
    </lineage>
</organism>
<proteinExistence type="predicted"/>
<dbReference type="PANTHER" id="PTHR34404">
    <property type="entry name" value="REGULATORY PROTEIN, FMDB FAMILY"/>
    <property type="match status" value="1"/>
</dbReference>
<dbReference type="Proteomes" id="UP000510822">
    <property type="component" value="Chromosome"/>
</dbReference>
<evidence type="ECO:0000259" key="1">
    <source>
        <dbReference type="SMART" id="SM00834"/>
    </source>
</evidence>